<accession>A0A919VTT1</accession>
<feature type="transmembrane region" description="Helical" evidence="1">
    <location>
        <begin position="30"/>
        <end position="50"/>
    </location>
</feature>
<comment type="caution">
    <text evidence="2">The sequence shown here is derived from an EMBL/GenBank/DDBJ whole genome shotgun (WGS) entry which is preliminary data.</text>
</comment>
<evidence type="ECO:0000313" key="2">
    <source>
        <dbReference type="EMBL" id="GIM76316.1"/>
    </source>
</evidence>
<keyword evidence="3" id="KW-1185">Reference proteome</keyword>
<evidence type="ECO:0000313" key="3">
    <source>
        <dbReference type="Proteomes" id="UP000681340"/>
    </source>
</evidence>
<feature type="transmembrane region" description="Helical" evidence="1">
    <location>
        <begin position="240"/>
        <end position="260"/>
    </location>
</feature>
<feature type="transmembrane region" description="Helical" evidence="1">
    <location>
        <begin position="90"/>
        <end position="114"/>
    </location>
</feature>
<keyword evidence="1" id="KW-0812">Transmembrane</keyword>
<organism evidence="2 3">
    <name type="scientific">Actinoplanes auranticolor</name>
    <dbReference type="NCBI Taxonomy" id="47988"/>
    <lineage>
        <taxon>Bacteria</taxon>
        <taxon>Bacillati</taxon>
        <taxon>Actinomycetota</taxon>
        <taxon>Actinomycetes</taxon>
        <taxon>Micromonosporales</taxon>
        <taxon>Micromonosporaceae</taxon>
        <taxon>Actinoplanes</taxon>
    </lineage>
</organism>
<dbReference type="PANTHER" id="PTHR36844">
    <property type="entry name" value="PROTEASE PRSW"/>
    <property type="match status" value="1"/>
</dbReference>
<keyword evidence="1" id="KW-0472">Membrane</keyword>
<dbReference type="EMBL" id="BOQL01000061">
    <property type="protein sequence ID" value="GIM76316.1"/>
    <property type="molecule type" value="Genomic_DNA"/>
</dbReference>
<dbReference type="Pfam" id="PF13367">
    <property type="entry name" value="PrsW-protease"/>
    <property type="match status" value="1"/>
</dbReference>
<protein>
    <recommendedName>
        <fullName evidence="4">RsiW-degrading membrane proteinase PrsW (M82 family)</fullName>
    </recommendedName>
</protein>
<feature type="transmembrane region" description="Helical" evidence="1">
    <location>
        <begin position="214"/>
        <end position="233"/>
    </location>
</feature>
<evidence type="ECO:0008006" key="4">
    <source>
        <dbReference type="Google" id="ProtNLM"/>
    </source>
</evidence>
<feature type="transmembrane region" description="Helical" evidence="1">
    <location>
        <begin position="410"/>
        <end position="429"/>
    </location>
</feature>
<name>A0A919VTT1_9ACTN</name>
<sequence length="431" mass="45548">MTAESRLRSDRTAPVQPGADPGAGLIRLPAFWIVLALVAAGGVRMALVAGRFLGTYPLATLTAIGLFALLAVPFWFVLRELDFLEREPPALLALACAWGGLVATTVSIPGSAALDDLVAKLGSPHLAADWGAALAGPTVEEIAKTLGVVAIVLVARAQVNSVLDGVVYGAMVGLGFQIIEDIVYALGAVALAGRGDHIEPVITTFLLRGFLSGVWSHTLFGALAGAGIGYLVVRADRPWRIRLGVAMLAVFGAWASHFLWNSPLLRDGLGNGALALLAVLVCKGLPPLLLVLLLVRAAHDREADYYAVQLAKLDDHELITPAELEALKSGSRRATARWHARTRAGLRARAAVRRLQRAQARLAVELSRGTTDLGPWQREARRQRRILAALGHPEAVAPDGKGPWRRTASAVFTTALAIAVLWAAISTLGGG</sequence>
<evidence type="ECO:0000256" key="1">
    <source>
        <dbReference type="SAM" id="Phobius"/>
    </source>
</evidence>
<feature type="transmembrane region" description="Helical" evidence="1">
    <location>
        <begin position="272"/>
        <end position="295"/>
    </location>
</feature>
<reference evidence="2" key="1">
    <citation type="submission" date="2021-03" db="EMBL/GenBank/DDBJ databases">
        <title>Whole genome shotgun sequence of Actinoplanes auranticolor NBRC 12245.</title>
        <authorList>
            <person name="Komaki H."/>
            <person name="Tamura T."/>
        </authorList>
    </citation>
    <scope>NUCLEOTIDE SEQUENCE</scope>
    <source>
        <strain evidence="2">NBRC 12245</strain>
    </source>
</reference>
<feature type="transmembrane region" description="Helical" evidence="1">
    <location>
        <begin position="56"/>
        <end position="78"/>
    </location>
</feature>
<gene>
    <name evidence="2" type="ORF">Aau02nite_70300</name>
</gene>
<dbReference type="PANTHER" id="PTHR36844:SF1">
    <property type="entry name" value="PROTEASE PRSW"/>
    <property type="match status" value="1"/>
</dbReference>
<dbReference type="GO" id="GO:0008233">
    <property type="term" value="F:peptidase activity"/>
    <property type="evidence" value="ECO:0007669"/>
    <property type="project" value="InterPro"/>
</dbReference>
<proteinExistence type="predicted"/>
<dbReference type="InterPro" id="IPR026898">
    <property type="entry name" value="PrsW"/>
</dbReference>
<dbReference type="AlphaFoldDB" id="A0A919VTT1"/>
<keyword evidence="1" id="KW-1133">Transmembrane helix</keyword>
<dbReference type="Proteomes" id="UP000681340">
    <property type="component" value="Unassembled WGS sequence"/>
</dbReference>